<dbReference type="RefSeq" id="WP_035624470.1">
    <property type="nucleotide sequence ID" value="NZ_JBEWQG010000029.1"/>
</dbReference>
<accession>A0A086ADY1</accession>
<evidence type="ECO:0008006" key="5">
    <source>
        <dbReference type="Google" id="ProtNLM"/>
    </source>
</evidence>
<organism evidence="1 3">
    <name type="scientific">Flavobacterium hydatis</name>
    <name type="common">Cytophaga aquatilis</name>
    <dbReference type="NCBI Taxonomy" id="991"/>
    <lineage>
        <taxon>Bacteria</taxon>
        <taxon>Pseudomonadati</taxon>
        <taxon>Bacteroidota</taxon>
        <taxon>Flavobacteriia</taxon>
        <taxon>Flavobacteriales</taxon>
        <taxon>Flavobacteriaceae</taxon>
        <taxon>Flavobacterium</taxon>
    </lineage>
</organism>
<sequence length="383" mass="44495">MSFKSVYYNSSKIILLVFVVLAFSCKKEVKTKHKKITKDTISAVEPEEEKVIPTEIESKFLKRLINEEIGSQKYEEMQINESPYYVSFANDGDPYTVSFSIFEKGDFNNDGIIDYVINRSSEGMLGGNANTNRDFIFYIMKDEIKEKESHSILGYAPFSYNIIDEANFIGNKFKIKVSQNFRTYSNSVENLKSASLSFIYKNGNLYEESYLSSCKVAKLKSKTIFNDIPGVETRTRSIEIHNYTETIFELYKKNDTIINASVGGCDNLMLEFNAFYKVDPDIINDTEFREETAMQFLEFLAKNTQFSKEINVAINYYENNAITDKYIEKIKGYGFRIFIRKNKEDKEELEISVQIDKLDNPYQKENWEITTRNKTAPPDDEDY</sequence>
<dbReference type="PROSITE" id="PS51257">
    <property type="entry name" value="PROKAR_LIPOPROTEIN"/>
    <property type="match status" value="1"/>
</dbReference>
<gene>
    <name evidence="2" type="ORF">B0A62_22345</name>
    <name evidence="1" type="ORF">IW20_16465</name>
</gene>
<dbReference type="eggNOG" id="ENOG5033NJY">
    <property type="taxonomic scope" value="Bacteria"/>
</dbReference>
<keyword evidence="4" id="KW-1185">Reference proteome</keyword>
<evidence type="ECO:0000313" key="2">
    <source>
        <dbReference type="EMBL" id="OXA87750.1"/>
    </source>
</evidence>
<dbReference type="AlphaFoldDB" id="A0A086ADY1"/>
<comment type="caution">
    <text evidence="1">The sequence shown here is derived from an EMBL/GenBank/DDBJ whole genome shotgun (WGS) entry which is preliminary data.</text>
</comment>
<evidence type="ECO:0000313" key="3">
    <source>
        <dbReference type="Proteomes" id="UP000028712"/>
    </source>
</evidence>
<proteinExistence type="predicted"/>
<dbReference type="EMBL" id="JPRM01000026">
    <property type="protein sequence ID" value="KFF14895.1"/>
    <property type="molecule type" value="Genomic_DNA"/>
</dbReference>
<evidence type="ECO:0000313" key="4">
    <source>
        <dbReference type="Proteomes" id="UP000198424"/>
    </source>
</evidence>
<dbReference type="Proteomes" id="UP000028712">
    <property type="component" value="Unassembled WGS sequence"/>
</dbReference>
<evidence type="ECO:0000313" key="1">
    <source>
        <dbReference type="EMBL" id="KFF14895.1"/>
    </source>
</evidence>
<reference evidence="1 3" key="1">
    <citation type="submission" date="2014-07" db="EMBL/GenBank/DDBJ databases">
        <title>Genome of Flavobacterium hydatis DSM 2063.</title>
        <authorList>
            <person name="Pipes S.E."/>
            <person name="Stropko S.J."/>
            <person name="Newman J.D."/>
        </authorList>
    </citation>
    <scope>NUCLEOTIDE SEQUENCE [LARGE SCALE GENOMIC DNA]</scope>
    <source>
        <strain evidence="1 3">DSM 2063</strain>
    </source>
</reference>
<name>A0A086ADY1_FLAHY</name>
<dbReference type="OrthoDB" id="1409675at2"/>
<dbReference type="Proteomes" id="UP000198424">
    <property type="component" value="Unassembled WGS sequence"/>
</dbReference>
<protein>
    <recommendedName>
        <fullName evidence="5">Lipoprotein</fullName>
    </recommendedName>
</protein>
<dbReference type="EMBL" id="MUGY01000035">
    <property type="protein sequence ID" value="OXA87750.1"/>
    <property type="molecule type" value="Genomic_DNA"/>
</dbReference>
<reference evidence="2 4" key="2">
    <citation type="submission" date="2016-11" db="EMBL/GenBank/DDBJ databases">
        <title>Whole genomes of Flavobacteriaceae.</title>
        <authorList>
            <person name="Stine C."/>
            <person name="Li C."/>
            <person name="Tadesse D."/>
        </authorList>
    </citation>
    <scope>NUCLEOTIDE SEQUENCE [LARGE SCALE GENOMIC DNA]</scope>
    <source>
        <strain evidence="2 4">ATCC 29551</strain>
    </source>
</reference>